<reference evidence="2 3" key="1">
    <citation type="submission" date="2016-10" db="EMBL/GenBank/DDBJ databases">
        <title>Comparative genomics of Bacillus thuringiensis reveals a path to pathogens against multiple invertebrate hosts.</title>
        <authorList>
            <person name="Zheng J."/>
            <person name="Gao Q."/>
            <person name="Liu H."/>
            <person name="Peng D."/>
            <person name="Ruan L."/>
            <person name="Sun M."/>
        </authorList>
    </citation>
    <scope>NUCLEOTIDE SEQUENCE [LARGE SCALE GENOMIC DNA]</scope>
    <source>
        <strain evidence="2">BGSC 4CE1</strain>
    </source>
</reference>
<keyword evidence="1" id="KW-0472">Membrane</keyword>
<name>A0A243D2Z6_BACTU</name>
<evidence type="ECO:0008006" key="4">
    <source>
        <dbReference type="Google" id="ProtNLM"/>
    </source>
</evidence>
<proteinExistence type="predicted"/>
<accession>A0A243D2Z6</accession>
<evidence type="ECO:0000313" key="2">
    <source>
        <dbReference type="EMBL" id="OTY80801.1"/>
    </source>
</evidence>
<organism evidence="2 3">
    <name type="scientific">Bacillus thuringiensis serovar vazensis</name>
    <dbReference type="NCBI Taxonomy" id="180867"/>
    <lineage>
        <taxon>Bacteria</taxon>
        <taxon>Bacillati</taxon>
        <taxon>Bacillota</taxon>
        <taxon>Bacilli</taxon>
        <taxon>Bacillales</taxon>
        <taxon>Bacillaceae</taxon>
        <taxon>Bacillus</taxon>
        <taxon>Bacillus cereus group</taxon>
    </lineage>
</organism>
<evidence type="ECO:0000313" key="3">
    <source>
        <dbReference type="Proteomes" id="UP000194911"/>
    </source>
</evidence>
<comment type="caution">
    <text evidence="2">The sequence shown here is derived from an EMBL/GenBank/DDBJ whole genome shotgun (WGS) entry which is preliminary data.</text>
</comment>
<dbReference type="AlphaFoldDB" id="A0A243D2Z6"/>
<evidence type="ECO:0000256" key="1">
    <source>
        <dbReference type="SAM" id="Phobius"/>
    </source>
</evidence>
<sequence>MKIQTLYQKEDMMNSFIIFLLLLIAFNALIFFIAKKYRQIWKISSGIFILAAPIVFFATLHIIGEKVGDGFAGGFAGLIFSGLLIMNAIFLFVVSIFVSTNKNSQ</sequence>
<feature type="transmembrane region" description="Helical" evidence="1">
    <location>
        <begin position="75"/>
        <end position="98"/>
    </location>
</feature>
<feature type="transmembrane region" description="Helical" evidence="1">
    <location>
        <begin position="46"/>
        <end position="63"/>
    </location>
</feature>
<keyword evidence="1" id="KW-1133">Transmembrane helix</keyword>
<protein>
    <recommendedName>
        <fullName evidence="4">YesK-like protein</fullName>
    </recommendedName>
</protein>
<dbReference type="EMBL" id="NFDQ01000005">
    <property type="protein sequence ID" value="OTY80801.1"/>
    <property type="molecule type" value="Genomic_DNA"/>
</dbReference>
<feature type="transmembrane region" description="Helical" evidence="1">
    <location>
        <begin position="12"/>
        <end position="34"/>
    </location>
</feature>
<gene>
    <name evidence="2" type="ORF">BK749_00300</name>
</gene>
<keyword evidence="1" id="KW-0812">Transmembrane</keyword>
<dbReference type="Proteomes" id="UP000194911">
    <property type="component" value="Unassembled WGS sequence"/>
</dbReference>